<protein>
    <submittedName>
        <fullName evidence="3">Uncharacterized protein</fullName>
    </submittedName>
</protein>
<feature type="region of interest" description="Disordered" evidence="2">
    <location>
        <begin position="115"/>
        <end position="168"/>
    </location>
</feature>
<evidence type="ECO:0000256" key="2">
    <source>
        <dbReference type="SAM" id="MobiDB-lite"/>
    </source>
</evidence>
<evidence type="ECO:0000313" key="4">
    <source>
        <dbReference type="Proteomes" id="UP000193920"/>
    </source>
</evidence>
<dbReference type="EMBL" id="MCOG01000065">
    <property type="protein sequence ID" value="ORY58936.1"/>
    <property type="molecule type" value="Genomic_DNA"/>
</dbReference>
<feature type="compositionally biased region" description="Acidic residues" evidence="2">
    <location>
        <begin position="154"/>
        <end position="163"/>
    </location>
</feature>
<feature type="compositionally biased region" description="Polar residues" evidence="2">
    <location>
        <begin position="1"/>
        <end position="11"/>
    </location>
</feature>
<feature type="coiled-coil region" evidence="1">
    <location>
        <begin position="286"/>
        <end position="332"/>
    </location>
</feature>
<evidence type="ECO:0000313" key="3">
    <source>
        <dbReference type="EMBL" id="ORY58936.1"/>
    </source>
</evidence>
<accession>A0A1Y2DIG6</accession>
<name>A0A1Y2DIG6_9FUNG</name>
<dbReference type="Proteomes" id="UP000193920">
    <property type="component" value="Unassembled WGS sequence"/>
</dbReference>
<organism evidence="3 4">
    <name type="scientific">Neocallimastix californiae</name>
    <dbReference type="NCBI Taxonomy" id="1754190"/>
    <lineage>
        <taxon>Eukaryota</taxon>
        <taxon>Fungi</taxon>
        <taxon>Fungi incertae sedis</taxon>
        <taxon>Chytridiomycota</taxon>
        <taxon>Chytridiomycota incertae sedis</taxon>
        <taxon>Neocallimastigomycetes</taxon>
        <taxon>Neocallimastigales</taxon>
        <taxon>Neocallimastigaceae</taxon>
        <taxon>Neocallimastix</taxon>
    </lineage>
</organism>
<keyword evidence="4" id="KW-1185">Reference proteome</keyword>
<proteinExistence type="predicted"/>
<keyword evidence="1" id="KW-0175">Coiled coil</keyword>
<dbReference type="OrthoDB" id="2162900at2759"/>
<reference evidence="3 4" key="1">
    <citation type="submission" date="2016-08" db="EMBL/GenBank/DDBJ databases">
        <title>A Parts List for Fungal Cellulosomes Revealed by Comparative Genomics.</title>
        <authorList>
            <consortium name="DOE Joint Genome Institute"/>
            <person name="Haitjema C.H."/>
            <person name="Gilmore S.P."/>
            <person name="Henske J.K."/>
            <person name="Solomon K.V."/>
            <person name="De Groot R."/>
            <person name="Kuo A."/>
            <person name="Mondo S.J."/>
            <person name="Salamov A.A."/>
            <person name="Labutti K."/>
            <person name="Zhao Z."/>
            <person name="Chiniquy J."/>
            <person name="Barry K."/>
            <person name="Brewer H.M."/>
            <person name="Purvine S.O."/>
            <person name="Wright A.T."/>
            <person name="Boxma B."/>
            <person name="Van Alen T."/>
            <person name="Hackstein J.H."/>
            <person name="Baker S.E."/>
            <person name="Grigoriev I.V."/>
            <person name="O'Malley M.A."/>
        </authorList>
    </citation>
    <scope>NUCLEOTIDE SEQUENCE [LARGE SCALE GENOMIC DNA]</scope>
    <source>
        <strain evidence="3 4">G1</strain>
    </source>
</reference>
<sequence length="392" mass="46230">MSDINVISSVRKSIKKTPEVDEDTTNKKEKNINKRGHSSNQKIKKGHDNENINNDNSNEEEEEVFHFPTLIDLKNCKPPQYIAYADSTIDGDVILKDLKGELWLQPSNSILSRKSENRLRQSIENSNKSSKPIRGSRGRNRLKLGDDSIKSNYDEDMSEDDNDSSSGFDTNFKRNFDKYFTDLQKLIDYAKNPVFNEDSTQNITINLDNERHRKRTQSSSIDSGSSDSQKVSFTGRKPFRIINLELEMKLDNLRNNDIERENFERKIEHILQTRKIQKINFNILVNNRKIKKIEELKQLKNEYIERYNKHILEVLKQERKILYQKLDKIKKKIEYKDMCSEIEKERERKMVERVNVNKYDLVLKRWLTLCVIGSRMMLIQDALVANLKDFVF</sequence>
<gene>
    <name evidence="3" type="ORF">LY90DRAFT_668900</name>
</gene>
<dbReference type="AlphaFoldDB" id="A0A1Y2DIG6"/>
<feature type="compositionally biased region" description="Basic residues" evidence="2">
    <location>
        <begin position="33"/>
        <end position="45"/>
    </location>
</feature>
<comment type="caution">
    <text evidence="3">The sequence shown here is derived from an EMBL/GenBank/DDBJ whole genome shotgun (WGS) entry which is preliminary data.</text>
</comment>
<feature type="region of interest" description="Disordered" evidence="2">
    <location>
        <begin position="1"/>
        <end position="61"/>
    </location>
</feature>
<feature type="compositionally biased region" description="Basic and acidic residues" evidence="2">
    <location>
        <begin position="143"/>
        <end position="153"/>
    </location>
</feature>
<evidence type="ECO:0000256" key="1">
    <source>
        <dbReference type="SAM" id="Coils"/>
    </source>
</evidence>
<feature type="compositionally biased region" description="Basic and acidic residues" evidence="2">
    <location>
        <begin position="16"/>
        <end position="32"/>
    </location>
</feature>
<feature type="region of interest" description="Disordered" evidence="2">
    <location>
        <begin position="203"/>
        <end position="232"/>
    </location>
</feature>
<feature type="compositionally biased region" description="Low complexity" evidence="2">
    <location>
        <begin position="218"/>
        <end position="228"/>
    </location>
</feature>